<reference evidence="3 5" key="2">
    <citation type="submission" date="2018-08" db="EMBL/GenBank/DDBJ databases">
        <title>Recombination of ecologically and evolutionarily significant loci maintains genetic cohesion in the Pseudomonas syringae species complex.</title>
        <authorList>
            <person name="Dillon M."/>
            <person name="Thakur S."/>
            <person name="Almeida R.N.D."/>
            <person name="Weir B.S."/>
            <person name="Guttman D.S."/>
        </authorList>
    </citation>
    <scope>NUCLEOTIDE SEQUENCE [LARGE SCALE GENOMIC DNA]</scope>
    <source>
        <strain evidence="3 5">ICMP 2821</strain>
    </source>
</reference>
<evidence type="ECO:0000256" key="1">
    <source>
        <dbReference type="SAM" id="MobiDB-lite"/>
    </source>
</evidence>
<gene>
    <name evidence="2" type="ORF">ALO81_102236</name>
    <name evidence="3" type="ORF">ALQ64_102476</name>
</gene>
<dbReference type="Proteomes" id="UP000281372">
    <property type="component" value="Unassembled WGS sequence"/>
</dbReference>
<dbReference type="EMBL" id="LJPX01000398">
    <property type="protein sequence ID" value="KPW70393.1"/>
    <property type="molecule type" value="Genomic_DNA"/>
</dbReference>
<dbReference type="Proteomes" id="UP000050564">
    <property type="component" value="Unassembled WGS sequence"/>
</dbReference>
<name>A0A0P9LIQ8_PSECA</name>
<accession>A0A0P9LIQ8</accession>
<protein>
    <submittedName>
        <fullName evidence="2">Uncharacterized protein</fullName>
    </submittedName>
</protein>
<dbReference type="EMBL" id="RBOW01000145">
    <property type="protein sequence ID" value="RMN38850.1"/>
    <property type="molecule type" value="Genomic_DNA"/>
</dbReference>
<proteinExistence type="predicted"/>
<evidence type="ECO:0000313" key="4">
    <source>
        <dbReference type="Proteomes" id="UP000050564"/>
    </source>
</evidence>
<sequence>MGPWFESRSWSKTIFQEQYSKLLKLKTRLLAGFFVLAGHRHFLAEERGDSRRLSERGAGMVSQPTLPLNTAK</sequence>
<evidence type="ECO:0000313" key="3">
    <source>
        <dbReference type="EMBL" id="RMN38850.1"/>
    </source>
</evidence>
<reference evidence="2 4" key="1">
    <citation type="submission" date="2015-09" db="EMBL/GenBank/DDBJ databases">
        <title>Genome announcement of multiple Pseudomonas syringae strains.</title>
        <authorList>
            <person name="Thakur S."/>
            <person name="Wang P.W."/>
            <person name="Gong Y."/>
            <person name="Weir B.S."/>
            <person name="Guttman D.S."/>
        </authorList>
    </citation>
    <scope>NUCLEOTIDE SEQUENCE [LARGE SCALE GENOMIC DNA]</scope>
    <source>
        <strain evidence="2 4">ICMP2823</strain>
    </source>
</reference>
<evidence type="ECO:0000313" key="2">
    <source>
        <dbReference type="EMBL" id="KPW70393.1"/>
    </source>
</evidence>
<feature type="region of interest" description="Disordered" evidence="1">
    <location>
        <begin position="48"/>
        <end position="72"/>
    </location>
</feature>
<dbReference type="AlphaFoldDB" id="A0A0P9LIQ8"/>
<comment type="caution">
    <text evidence="2">The sequence shown here is derived from an EMBL/GenBank/DDBJ whole genome shotgun (WGS) entry which is preliminary data.</text>
</comment>
<organism evidence="2 4">
    <name type="scientific">Pseudomonas cannabina</name>
    <dbReference type="NCBI Taxonomy" id="86840"/>
    <lineage>
        <taxon>Bacteria</taxon>
        <taxon>Pseudomonadati</taxon>
        <taxon>Pseudomonadota</taxon>
        <taxon>Gammaproteobacteria</taxon>
        <taxon>Pseudomonadales</taxon>
        <taxon>Pseudomonadaceae</taxon>
        <taxon>Pseudomonas</taxon>
    </lineage>
</organism>
<evidence type="ECO:0000313" key="5">
    <source>
        <dbReference type="Proteomes" id="UP000281372"/>
    </source>
</evidence>
<feature type="compositionally biased region" description="Polar residues" evidence="1">
    <location>
        <begin position="62"/>
        <end position="72"/>
    </location>
</feature>